<protein>
    <recommendedName>
        <fullName evidence="3">Endonuclease-reverse transcriptase</fullName>
    </recommendedName>
</protein>
<reference evidence="1" key="1">
    <citation type="submission" date="2023-03" db="EMBL/GenBank/DDBJ databases">
        <title>Chromosome-level genomes of two armyworms, Mythimna separata and Mythimna loreyi, provide insights into the biosynthesis and reception of sex pheromones.</title>
        <authorList>
            <person name="Zhao H."/>
        </authorList>
    </citation>
    <scope>NUCLEOTIDE SEQUENCE</scope>
    <source>
        <strain evidence="1">BeijingLab</strain>
        <tissue evidence="1">Pupa</tissue>
    </source>
</reference>
<keyword evidence="2" id="KW-1185">Reference proteome</keyword>
<dbReference type="EMBL" id="JARGEI010000005">
    <property type="protein sequence ID" value="KAJ8731445.1"/>
    <property type="molecule type" value="Genomic_DNA"/>
</dbReference>
<evidence type="ECO:0000313" key="1">
    <source>
        <dbReference type="EMBL" id="KAJ8731445.1"/>
    </source>
</evidence>
<name>A0AAD7YYZ5_MYTSE</name>
<dbReference type="Proteomes" id="UP001231518">
    <property type="component" value="Chromosome 16"/>
</dbReference>
<dbReference type="AlphaFoldDB" id="A0AAD7YYZ5"/>
<gene>
    <name evidence="1" type="ORF">PYW07_004609</name>
</gene>
<proteinExistence type="predicted"/>
<evidence type="ECO:0000313" key="2">
    <source>
        <dbReference type="Proteomes" id="UP001231518"/>
    </source>
</evidence>
<evidence type="ECO:0008006" key="3">
    <source>
        <dbReference type="Google" id="ProtNLM"/>
    </source>
</evidence>
<comment type="caution">
    <text evidence="1">The sequence shown here is derived from an EMBL/GenBank/DDBJ whole genome shotgun (WGS) entry which is preliminary data.</text>
</comment>
<organism evidence="1 2">
    <name type="scientific">Mythimna separata</name>
    <name type="common">Oriental armyworm</name>
    <name type="synonym">Pseudaletia separata</name>
    <dbReference type="NCBI Taxonomy" id="271217"/>
    <lineage>
        <taxon>Eukaryota</taxon>
        <taxon>Metazoa</taxon>
        <taxon>Ecdysozoa</taxon>
        <taxon>Arthropoda</taxon>
        <taxon>Hexapoda</taxon>
        <taxon>Insecta</taxon>
        <taxon>Pterygota</taxon>
        <taxon>Neoptera</taxon>
        <taxon>Endopterygota</taxon>
        <taxon>Lepidoptera</taxon>
        <taxon>Glossata</taxon>
        <taxon>Ditrysia</taxon>
        <taxon>Noctuoidea</taxon>
        <taxon>Noctuidae</taxon>
        <taxon>Noctuinae</taxon>
        <taxon>Hadenini</taxon>
        <taxon>Mythimna</taxon>
    </lineage>
</organism>
<dbReference type="PANTHER" id="PTHR47027:SF20">
    <property type="entry name" value="REVERSE TRANSCRIPTASE-LIKE PROTEIN WITH RNA-DIRECTED DNA POLYMERASE DOMAIN"/>
    <property type="match status" value="1"/>
</dbReference>
<accession>A0AAD7YYZ5</accession>
<dbReference type="PANTHER" id="PTHR47027">
    <property type="entry name" value="REVERSE TRANSCRIPTASE DOMAIN-CONTAINING PROTEIN"/>
    <property type="match status" value="1"/>
</dbReference>
<sequence>MAETTEQLSTMLGDLSRASERVGLKRNMDKTKVMVNIHVAPTPIKIGDSTLEVVDDYVYLGQTVQLGRSNFEKEINRRIRLGWAAFRKLHGIFSSTLPQCLKTKVYDQCVLPVMTYGSETWSLTMGLIRRLKVTQRAMERAMLGVSLRDHIRNEEIRKRTKVTDIARRIAKLKWQWAGHIARRTDGRWGRKVPEWRPRTGRRSVGRPPTRWTDDLARVAGIRWMRDAQHRSLWRRLGDAYVQQWTSFG</sequence>